<dbReference type="Pfam" id="PF07730">
    <property type="entry name" value="HisKA_3"/>
    <property type="match status" value="1"/>
</dbReference>
<feature type="domain" description="Histidine kinase" evidence="5">
    <location>
        <begin position="720"/>
        <end position="910"/>
    </location>
</feature>
<evidence type="ECO:0000313" key="8">
    <source>
        <dbReference type="EMBL" id="NWC35783.1"/>
    </source>
</evidence>
<evidence type="ECO:0000256" key="3">
    <source>
        <dbReference type="ARBA" id="ARBA00023012"/>
    </source>
</evidence>
<dbReference type="InterPro" id="IPR000700">
    <property type="entry name" value="PAS-assoc_C"/>
</dbReference>
<dbReference type="PANTHER" id="PTHR24421:SF59">
    <property type="entry name" value="OXYGEN SENSOR HISTIDINE KINASE NREB"/>
    <property type="match status" value="1"/>
</dbReference>
<dbReference type="AlphaFoldDB" id="A0A7Y7YG36"/>
<evidence type="ECO:0000256" key="1">
    <source>
        <dbReference type="ARBA" id="ARBA00022679"/>
    </source>
</evidence>
<dbReference type="InterPro" id="IPR003594">
    <property type="entry name" value="HATPase_dom"/>
</dbReference>
<dbReference type="SUPFAM" id="SSF55781">
    <property type="entry name" value="GAF domain-like"/>
    <property type="match status" value="1"/>
</dbReference>
<reference evidence="8 9" key="1">
    <citation type="submission" date="2020-04" db="EMBL/GenBank/DDBJ databases">
        <title>Molecular characterization of pseudomonads from Agaricus bisporus reveal novel blotch 2 pathogens in Western Europe.</title>
        <authorList>
            <person name="Taparia T."/>
            <person name="Krijger M."/>
            <person name="Haynes E."/>
            <person name="Elpinstone J.G."/>
            <person name="Noble R."/>
            <person name="Van Der Wolf J."/>
        </authorList>
    </citation>
    <scope>NUCLEOTIDE SEQUENCE [LARGE SCALE GENOMIC DNA]</scope>
    <source>
        <strain evidence="8 9">IPO3737</strain>
    </source>
</reference>
<dbReference type="Gene3D" id="3.30.565.10">
    <property type="entry name" value="Histidine kinase-like ATPase, C-terminal domain"/>
    <property type="match status" value="1"/>
</dbReference>
<dbReference type="Pfam" id="PF08447">
    <property type="entry name" value="PAS_3"/>
    <property type="match status" value="1"/>
</dbReference>
<dbReference type="InterPro" id="IPR001610">
    <property type="entry name" value="PAC"/>
</dbReference>
<feature type="domain" description="PAC" evidence="7">
    <location>
        <begin position="100"/>
        <end position="152"/>
    </location>
</feature>
<dbReference type="SUPFAM" id="SSF55874">
    <property type="entry name" value="ATPase domain of HSP90 chaperone/DNA topoisomerase II/histidine kinase"/>
    <property type="match status" value="1"/>
</dbReference>
<keyword evidence="1" id="KW-0808">Transferase</keyword>
<feature type="domain" description="PAC" evidence="7">
    <location>
        <begin position="642"/>
        <end position="694"/>
    </location>
</feature>
<protein>
    <submittedName>
        <fullName evidence="8">PAS domain S-box protein</fullName>
    </submittedName>
</protein>
<dbReference type="RefSeq" id="WP_177063144.1">
    <property type="nucleotide sequence ID" value="NZ_JACAPS010000055.1"/>
</dbReference>
<feature type="domain" description="PAC" evidence="7">
    <location>
        <begin position="514"/>
        <end position="567"/>
    </location>
</feature>
<evidence type="ECO:0000259" key="5">
    <source>
        <dbReference type="PROSITE" id="PS50109"/>
    </source>
</evidence>
<dbReference type="PANTHER" id="PTHR24421">
    <property type="entry name" value="NITRATE/NITRITE SENSOR PROTEIN NARX-RELATED"/>
    <property type="match status" value="1"/>
</dbReference>
<sequence length="914" mass="101787">MDPAITAEIAGTRGANEADVLPLGPAEQDYRLAFDSAGTGLALLRLSGEWIAANRMICRMLGYTEQELRNTSFQQLTHPDDLEAGRDEIPRLIQGKCSSLTLEKRYLRKDGSVLWARLTVGIARDHKGEALYFVSQLEDISEQQALRQALLSNEQKYRSLAQNSPNVILRYNRLGQRIYTNPEFERTRGFPDVPGIERTSLQWPHAQPIDEEFRAQLRHTLSTGSPATQLLESKDPYSGRSVAFLCTLTAEHDEGSDTSGVLVMAQNVSSLRQQERAENARSAIFQAMITDGALRTVLPLLSTYLQILTPDFHNVIAFKKEPGNDTPVGSSSDPQSIQASLGTDLNSLPGFFDQRRLIDDLRGQADHLSFSRPALLAGYRACWLEPVIDSSGQTLGVIVLLSNGEQPLQEPERKYAQMAGHIGAIAWERCSALDSLAQSERRYREVFDHTQDMLCLLAVDANQRLSCLEANPMLCQMLARSHAELIGQPLEQWLPSEAAQVVDAICQHCIAIGAPIELDAHLPCGERSLFIHFNLVPVVDANGHLHRLVCIARDITDLKEIQRNERARQQEIGTLVENSPDGIARLGPSGKLLFINPALERWLDRPKARLLHKRLPQVLPRNLQSKLFQEAVSEALETGQPLEHEYVLTDQQRLQRVYHISLVPEQNSQGRVSTVLAVVRDISTLRVAERRLAALNNQLRQLMSSRESAREEERKLIAQEIHDELGQHLTAIRMGTSLLRFQYAEQVPMITEQVTRLLQLIDQTVQVVRNISTSLRPSILNMGLVAALEWLTDTFRQQWGITCELRVPRQPVHLEDAAATAAFRIAQESLTNVARHAEATHVSVTLEKATGGWSLEISDNGKGFEQRGLSGKTLGLLGMRERGLTLGGVTHISSKIGSGTTVQLKVPASRKHES</sequence>
<dbReference type="InterPro" id="IPR013655">
    <property type="entry name" value="PAS_fold_3"/>
</dbReference>
<dbReference type="PROSITE" id="PS50112">
    <property type="entry name" value="PAS"/>
    <property type="match status" value="1"/>
</dbReference>
<dbReference type="SMART" id="SM00091">
    <property type="entry name" value="PAS"/>
    <property type="match status" value="4"/>
</dbReference>
<gene>
    <name evidence="8" type="ORF">HX876_25775</name>
</gene>
<dbReference type="SUPFAM" id="SSF55785">
    <property type="entry name" value="PYP-like sensor domain (PAS domain)"/>
    <property type="match status" value="4"/>
</dbReference>
<name>A0A7Y7YG36_9PSED</name>
<dbReference type="CDD" id="cd16917">
    <property type="entry name" value="HATPase_UhpB-NarQ-NarX-like"/>
    <property type="match status" value="1"/>
</dbReference>
<feature type="coiled-coil region" evidence="4">
    <location>
        <begin position="685"/>
        <end position="719"/>
    </location>
</feature>
<dbReference type="Gene3D" id="1.20.5.1930">
    <property type="match status" value="1"/>
</dbReference>
<dbReference type="PROSITE" id="PS50113">
    <property type="entry name" value="PAC"/>
    <property type="match status" value="3"/>
</dbReference>
<dbReference type="SMART" id="SM00086">
    <property type="entry name" value="PAC"/>
    <property type="match status" value="3"/>
</dbReference>
<keyword evidence="3" id="KW-0902">Two-component regulatory system</keyword>
<dbReference type="GO" id="GO:0046983">
    <property type="term" value="F:protein dimerization activity"/>
    <property type="evidence" value="ECO:0007669"/>
    <property type="project" value="InterPro"/>
</dbReference>
<dbReference type="Pfam" id="PF08448">
    <property type="entry name" value="PAS_4"/>
    <property type="match status" value="3"/>
</dbReference>
<dbReference type="CDD" id="cd00130">
    <property type="entry name" value="PAS"/>
    <property type="match status" value="3"/>
</dbReference>
<dbReference type="Proteomes" id="UP000520592">
    <property type="component" value="Unassembled WGS sequence"/>
</dbReference>
<dbReference type="Pfam" id="PF02518">
    <property type="entry name" value="HATPase_c"/>
    <property type="match status" value="1"/>
</dbReference>
<dbReference type="NCBIfam" id="TIGR00229">
    <property type="entry name" value="sensory_box"/>
    <property type="match status" value="4"/>
</dbReference>
<dbReference type="InterPro" id="IPR050482">
    <property type="entry name" value="Sensor_HK_TwoCompSys"/>
</dbReference>
<proteinExistence type="predicted"/>
<evidence type="ECO:0000313" key="9">
    <source>
        <dbReference type="Proteomes" id="UP000520592"/>
    </source>
</evidence>
<keyword evidence="2" id="KW-0418">Kinase</keyword>
<feature type="domain" description="PAS" evidence="6">
    <location>
        <begin position="26"/>
        <end position="96"/>
    </location>
</feature>
<comment type="caution">
    <text evidence="8">The sequence shown here is derived from an EMBL/GenBank/DDBJ whole genome shotgun (WGS) entry which is preliminary data.</text>
</comment>
<dbReference type="InterPro" id="IPR035965">
    <property type="entry name" value="PAS-like_dom_sf"/>
</dbReference>
<organism evidence="8 9">
    <name type="scientific">Pseudomonas gingeri</name>
    <dbReference type="NCBI Taxonomy" id="117681"/>
    <lineage>
        <taxon>Bacteria</taxon>
        <taxon>Pseudomonadati</taxon>
        <taxon>Pseudomonadota</taxon>
        <taxon>Gammaproteobacteria</taxon>
        <taxon>Pseudomonadales</taxon>
        <taxon>Pseudomonadaceae</taxon>
        <taxon>Pseudomonas</taxon>
    </lineage>
</organism>
<evidence type="ECO:0000259" key="7">
    <source>
        <dbReference type="PROSITE" id="PS50113"/>
    </source>
</evidence>
<dbReference type="Gene3D" id="3.30.450.20">
    <property type="entry name" value="PAS domain"/>
    <property type="match status" value="4"/>
</dbReference>
<dbReference type="InterPro" id="IPR011712">
    <property type="entry name" value="Sig_transdc_His_kin_sub3_dim/P"/>
</dbReference>
<accession>A0A7Y7YG36</accession>
<dbReference type="InterPro" id="IPR000014">
    <property type="entry name" value="PAS"/>
</dbReference>
<keyword evidence="4" id="KW-0175">Coiled coil</keyword>
<dbReference type="InterPro" id="IPR005467">
    <property type="entry name" value="His_kinase_dom"/>
</dbReference>
<evidence type="ECO:0000259" key="6">
    <source>
        <dbReference type="PROSITE" id="PS50112"/>
    </source>
</evidence>
<dbReference type="GO" id="GO:0016020">
    <property type="term" value="C:membrane"/>
    <property type="evidence" value="ECO:0007669"/>
    <property type="project" value="InterPro"/>
</dbReference>
<dbReference type="EMBL" id="JACAQD010000035">
    <property type="protein sequence ID" value="NWC35783.1"/>
    <property type="molecule type" value="Genomic_DNA"/>
</dbReference>
<dbReference type="PROSITE" id="PS50109">
    <property type="entry name" value="HIS_KIN"/>
    <property type="match status" value="1"/>
</dbReference>
<dbReference type="GO" id="GO:0000155">
    <property type="term" value="F:phosphorelay sensor kinase activity"/>
    <property type="evidence" value="ECO:0007669"/>
    <property type="project" value="InterPro"/>
</dbReference>
<evidence type="ECO:0000256" key="2">
    <source>
        <dbReference type="ARBA" id="ARBA00022777"/>
    </source>
</evidence>
<dbReference type="InterPro" id="IPR036890">
    <property type="entry name" value="HATPase_C_sf"/>
</dbReference>
<evidence type="ECO:0000256" key="4">
    <source>
        <dbReference type="SAM" id="Coils"/>
    </source>
</evidence>
<dbReference type="SMART" id="SM00387">
    <property type="entry name" value="HATPase_c"/>
    <property type="match status" value="1"/>
</dbReference>
<dbReference type="InterPro" id="IPR013656">
    <property type="entry name" value="PAS_4"/>
</dbReference>